<evidence type="ECO:0000313" key="2">
    <source>
        <dbReference type="EMBL" id="CAI2379050.1"/>
    </source>
</evidence>
<protein>
    <submittedName>
        <fullName evidence="2">Uncharacterized protein</fullName>
    </submittedName>
</protein>
<dbReference type="AlphaFoldDB" id="A0AAD1XU00"/>
<gene>
    <name evidence="2" type="ORF">ECRASSUSDP1_LOCUS20457</name>
</gene>
<feature type="compositionally biased region" description="Polar residues" evidence="1">
    <location>
        <begin position="1"/>
        <end position="13"/>
    </location>
</feature>
<name>A0AAD1XU00_EUPCR</name>
<reference evidence="2" key="1">
    <citation type="submission" date="2023-07" db="EMBL/GenBank/DDBJ databases">
        <authorList>
            <consortium name="AG Swart"/>
            <person name="Singh M."/>
            <person name="Singh A."/>
            <person name="Seah K."/>
            <person name="Emmerich C."/>
        </authorList>
    </citation>
    <scope>NUCLEOTIDE SEQUENCE</scope>
    <source>
        <strain evidence="2">DP1</strain>
    </source>
</reference>
<organism evidence="2 3">
    <name type="scientific">Euplotes crassus</name>
    <dbReference type="NCBI Taxonomy" id="5936"/>
    <lineage>
        <taxon>Eukaryota</taxon>
        <taxon>Sar</taxon>
        <taxon>Alveolata</taxon>
        <taxon>Ciliophora</taxon>
        <taxon>Intramacronucleata</taxon>
        <taxon>Spirotrichea</taxon>
        <taxon>Hypotrichia</taxon>
        <taxon>Euplotida</taxon>
        <taxon>Euplotidae</taxon>
        <taxon>Moneuplotes</taxon>
    </lineage>
</organism>
<evidence type="ECO:0000256" key="1">
    <source>
        <dbReference type="SAM" id="MobiDB-lite"/>
    </source>
</evidence>
<dbReference type="EMBL" id="CAMPGE010020859">
    <property type="protein sequence ID" value="CAI2379050.1"/>
    <property type="molecule type" value="Genomic_DNA"/>
</dbReference>
<comment type="caution">
    <text evidence="2">The sequence shown here is derived from an EMBL/GenBank/DDBJ whole genome shotgun (WGS) entry which is preliminary data.</text>
</comment>
<sequence>MNTTNDWETISSDSQHDSKSGISASESLGKMIEIDFSKIKSVIQNDQDDDFKRMRLKRAAQTIKLENCPEEEKTAAGRKLIKFMLDGNEQEYECILNPKIGTAMYLQIGKDTKKYVGQNTNQILVTRKSVAQNTVSGSKRKAEDASGSASASKRIKTSYTALNIASQSNRGIDQYKKMLKPRRLDKPRKSVKRYTKIVVKALADEEI</sequence>
<evidence type="ECO:0000313" key="3">
    <source>
        <dbReference type="Proteomes" id="UP001295684"/>
    </source>
</evidence>
<keyword evidence="3" id="KW-1185">Reference proteome</keyword>
<accession>A0AAD1XU00</accession>
<feature type="region of interest" description="Disordered" evidence="1">
    <location>
        <begin position="1"/>
        <end position="24"/>
    </location>
</feature>
<proteinExistence type="predicted"/>
<dbReference type="Proteomes" id="UP001295684">
    <property type="component" value="Unassembled WGS sequence"/>
</dbReference>